<sequence length="737" mass="80807">MYPFLARVPHSDLHVLGLSLCPVGCITSIAVLAPGSSRRLAVSPSGFFGHLAGLSWEQKARLTRRLVQVDCLPMRLALIPRRPMEPMRRRQNATSSPVISFVYADNREYKKSRSKSMTSLGSHDYVICNLDSQILHSCAELVDSRSGFSDASEALVRLASPGRFDAPEPAYFHAISAPLVSELGASSASWRPRGPRCDETTTSETGSTGHLMPGSLSLASLVATSTGTVATVDANGPEELKSNPGCSTSPLFGISPSANHLDPVYPLTGYSIPAPSDNAYLSPCQQPFYTPPDDHRLEGRPDTRPAFVDFGHDLAQEHACACWAYTTPHLPSFEASEAWTQWPGSLTCRHDDGSGKLESPTEATPQLAYSATDEELSRTFVWTTVYAGQNSIQLEEEEDDDDDDDEDDEDEEEGESEEDGEEEEEEEDEEEEEEEDEDVSDRDEGATSDGTFGLDVDANDLRLSCRGYSPRGGVAYAQFCPTYCQCPEGYLVGPSDESVVEADASRGYRPTMGRVDGRSGKAGVGQEEAEGEARMVALLGQRSATSRGDADELVGGRRQRSVAGNLRQSRSRTEAVEVEKLIEPTNRRRQNMVQQSRETKRQADREETQSRRRRAGPSRGQRVVGATEESANFALMAKPAATDCGAQKPATSELGGEAGRPGRPATDSQCPLPSSLTEGRPLLFKWMQIKRHQPRQLQMHQSKLLRLGCMRRLIFAFCLEKGILEFFFSQNDERASQ</sequence>
<comment type="caution">
    <text evidence="2">The sequence shown here is derived from an EMBL/GenBank/DDBJ whole genome shotgun (WGS) entry which is preliminary data.</text>
</comment>
<protein>
    <submittedName>
        <fullName evidence="2">Uncharacterized protein</fullName>
    </submittedName>
</protein>
<feature type="compositionally biased region" description="Basic and acidic residues" evidence="1">
    <location>
        <begin position="571"/>
        <end position="586"/>
    </location>
</feature>
<dbReference type="Proteomes" id="UP000784294">
    <property type="component" value="Unassembled WGS sequence"/>
</dbReference>
<reference evidence="2" key="1">
    <citation type="submission" date="2018-11" db="EMBL/GenBank/DDBJ databases">
        <authorList>
            <consortium name="Pathogen Informatics"/>
        </authorList>
    </citation>
    <scope>NUCLEOTIDE SEQUENCE</scope>
</reference>
<proteinExistence type="predicted"/>
<feature type="region of interest" description="Disordered" evidence="1">
    <location>
        <begin position="388"/>
        <end position="455"/>
    </location>
</feature>
<feature type="region of interest" description="Disordered" evidence="1">
    <location>
        <begin position="344"/>
        <end position="371"/>
    </location>
</feature>
<feature type="region of interest" description="Disordered" evidence="1">
    <location>
        <begin position="644"/>
        <end position="674"/>
    </location>
</feature>
<accession>A0A3S5FG99</accession>
<evidence type="ECO:0000313" key="3">
    <source>
        <dbReference type="Proteomes" id="UP000784294"/>
    </source>
</evidence>
<feature type="compositionally biased region" description="Low complexity" evidence="1">
    <location>
        <begin position="200"/>
        <end position="211"/>
    </location>
</feature>
<feature type="compositionally biased region" description="Acidic residues" evidence="1">
    <location>
        <begin position="394"/>
        <end position="441"/>
    </location>
</feature>
<organism evidence="2 3">
    <name type="scientific">Protopolystoma xenopodis</name>
    <dbReference type="NCBI Taxonomy" id="117903"/>
    <lineage>
        <taxon>Eukaryota</taxon>
        <taxon>Metazoa</taxon>
        <taxon>Spiralia</taxon>
        <taxon>Lophotrochozoa</taxon>
        <taxon>Platyhelminthes</taxon>
        <taxon>Monogenea</taxon>
        <taxon>Polyopisthocotylea</taxon>
        <taxon>Polystomatidea</taxon>
        <taxon>Polystomatidae</taxon>
        <taxon>Protopolystoma</taxon>
    </lineage>
</organism>
<feature type="region of interest" description="Disordered" evidence="1">
    <location>
        <begin position="187"/>
        <end position="211"/>
    </location>
</feature>
<dbReference type="EMBL" id="CAAALY010253330">
    <property type="protein sequence ID" value="VEL36841.1"/>
    <property type="molecule type" value="Genomic_DNA"/>
</dbReference>
<keyword evidence="3" id="KW-1185">Reference proteome</keyword>
<dbReference type="AlphaFoldDB" id="A0A3S5FG99"/>
<feature type="region of interest" description="Disordered" evidence="1">
    <location>
        <begin position="543"/>
        <end position="626"/>
    </location>
</feature>
<evidence type="ECO:0000313" key="2">
    <source>
        <dbReference type="EMBL" id="VEL36841.1"/>
    </source>
</evidence>
<gene>
    <name evidence="2" type="ORF">PXEA_LOCUS30281</name>
</gene>
<name>A0A3S5FG99_9PLAT</name>
<evidence type="ECO:0000256" key="1">
    <source>
        <dbReference type="SAM" id="MobiDB-lite"/>
    </source>
</evidence>
<feature type="compositionally biased region" description="Basic and acidic residues" evidence="1">
    <location>
        <begin position="597"/>
        <end position="610"/>
    </location>
</feature>